<dbReference type="InterPro" id="IPR019775">
    <property type="entry name" value="WD40_repeat_CS"/>
</dbReference>
<dbReference type="InterPro" id="IPR015943">
    <property type="entry name" value="WD40/YVTN_repeat-like_dom_sf"/>
</dbReference>
<dbReference type="PROSITE" id="PS00678">
    <property type="entry name" value="WD_REPEATS_1"/>
    <property type="match status" value="1"/>
</dbReference>
<dbReference type="InterPro" id="IPR020472">
    <property type="entry name" value="WD40_PAC1"/>
</dbReference>
<dbReference type="Gene3D" id="2.130.10.10">
    <property type="entry name" value="YVTN repeat-like/Quinoprotein amine dehydrogenase"/>
    <property type="match status" value="2"/>
</dbReference>
<keyword evidence="6" id="KW-1185">Reference proteome</keyword>
<gene>
    <name evidence="5" type="ORF">BQ2448_5367</name>
</gene>
<dbReference type="PANTHER" id="PTHR22847:SF730">
    <property type="entry name" value="FUNGAL PROTEIN"/>
    <property type="match status" value="1"/>
</dbReference>
<dbReference type="PROSITE" id="PS50082">
    <property type="entry name" value="WD_REPEATS_2"/>
    <property type="match status" value="2"/>
</dbReference>
<dbReference type="PROSITE" id="PS50294">
    <property type="entry name" value="WD_REPEATS_REGION"/>
    <property type="match status" value="1"/>
</dbReference>
<organism evidence="5 6">
    <name type="scientific">Microbotryum intermedium</name>
    <dbReference type="NCBI Taxonomy" id="269621"/>
    <lineage>
        <taxon>Eukaryota</taxon>
        <taxon>Fungi</taxon>
        <taxon>Dikarya</taxon>
        <taxon>Basidiomycota</taxon>
        <taxon>Pucciniomycotina</taxon>
        <taxon>Microbotryomycetes</taxon>
        <taxon>Microbotryales</taxon>
        <taxon>Microbotryaceae</taxon>
        <taxon>Microbotryum</taxon>
    </lineage>
</organism>
<dbReference type="Pfam" id="PF00400">
    <property type="entry name" value="WD40"/>
    <property type="match status" value="2"/>
</dbReference>
<dbReference type="InterPro" id="IPR036322">
    <property type="entry name" value="WD40_repeat_dom_sf"/>
</dbReference>
<feature type="repeat" description="WD" evidence="3">
    <location>
        <begin position="144"/>
        <end position="178"/>
    </location>
</feature>
<feature type="compositionally biased region" description="Polar residues" evidence="4">
    <location>
        <begin position="212"/>
        <end position="224"/>
    </location>
</feature>
<evidence type="ECO:0000256" key="4">
    <source>
        <dbReference type="SAM" id="MobiDB-lite"/>
    </source>
</evidence>
<keyword evidence="2" id="KW-0677">Repeat</keyword>
<dbReference type="InterPro" id="IPR001680">
    <property type="entry name" value="WD40_rpt"/>
</dbReference>
<dbReference type="PRINTS" id="PR00320">
    <property type="entry name" value="GPROTEINBRPT"/>
</dbReference>
<evidence type="ECO:0000256" key="3">
    <source>
        <dbReference type="PROSITE-ProRule" id="PRU00221"/>
    </source>
</evidence>
<feature type="region of interest" description="Disordered" evidence="4">
    <location>
        <begin position="190"/>
        <end position="229"/>
    </location>
</feature>
<dbReference type="Proteomes" id="UP000198372">
    <property type="component" value="Unassembled WGS sequence"/>
</dbReference>
<reference evidence="6" key="1">
    <citation type="submission" date="2016-09" db="EMBL/GenBank/DDBJ databases">
        <authorList>
            <person name="Jeantristanb JTB J.-T."/>
            <person name="Ricardo R."/>
        </authorList>
    </citation>
    <scope>NUCLEOTIDE SEQUENCE [LARGE SCALE GENOMIC DNA]</scope>
</reference>
<feature type="repeat" description="WD" evidence="3">
    <location>
        <begin position="111"/>
        <end position="135"/>
    </location>
</feature>
<dbReference type="GO" id="GO:0005634">
    <property type="term" value="C:nucleus"/>
    <property type="evidence" value="ECO:0007669"/>
    <property type="project" value="TreeGrafter"/>
</dbReference>
<evidence type="ECO:0000313" key="5">
    <source>
        <dbReference type="EMBL" id="SCV67756.1"/>
    </source>
</evidence>
<dbReference type="SMART" id="SM00320">
    <property type="entry name" value="WD40"/>
    <property type="match status" value="4"/>
</dbReference>
<evidence type="ECO:0000256" key="1">
    <source>
        <dbReference type="ARBA" id="ARBA00022574"/>
    </source>
</evidence>
<accession>A0A238F9J9</accession>
<evidence type="ECO:0000313" key="6">
    <source>
        <dbReference type="Proteomes" id="UP000198372"/>
    </source>
</evidence>
<keyword evidence="1 3" id="KW-0853">WD repeat</keyword>
<sequence>MSLTNDTNKLFQSDAQHAQAAYRVAKAQLHETTGDPIKLSTVPLRVVVRQHPTRGPEAWVAESGFVVRRLDLESGRTWQLYRGHLGPVTSLDFYTPPAASTSTSGKGKSRQLMISGSWDKSVRVWDTTASREFNTVTKSLLSTTIAHIDFVKSLVVVPELKLLCSGSSDKDIRVWDLSVLDSWDFDSTDRDARTSFKPEDEVENEAEAEPATGNNTEPQPTLASTGAAPPAAKNLKPLPFLLSLKSHTRPIERLAYYRVLAPRSNDTSESNDEDDADAPRERTGSVALISVDSLGALKVWELWSDEQGQLRGELRSDTRPHEIGIYDLVIGDGEIWTASADNSVLLSTFDASSPSSAPIPTTRIVHPYHLKSVLPLGIALPNLNSSHLLTGSADEAIRILDLNSISSSSHPPFSWSGIPSSADEKMVGLVRTVEGHSHDVVDLHVYTQVGPKEQGGRIEAWILSASVDGTLRRWKWPEVLIPPSKEEEKVLVDVKEEEAKGKSLLTAEEEAELEALMADE</sequence>
<dbReference type="AlphaFoldDB" id="A0A238F9J9"/>
<dbReference type="PANTHER" id="PTHR22847">
    <property type="entry name" value="WD40 REPEAT PROTEIN"/>
    <property type="match status" value="1"/>
</dbReference>
<evidence type="ECO:0000256" key="2">
    <source>
        <dbReference type="ARBA" id="ARBA00022737"/>
    </source>
</evidence>
<feature type="compositionally biased region" description="Basic and acidic residues" evidence="4">
    <location>
        <begin position="190"/>
        <end position="199"/>
    </location>
</feature>
<dbReference type="OrthoDB" id="6262491at2759"/>
<dbReference type="EMBL" id="FMSP01000002">
    <property type="protein sequence ID" value="SCV67756.1"/>
    <property type="molecule type" value="Genomic_DNA"/>
</dbReference>
<name>A0A238F9J9_9BASI</name>
<dbReference type="STRING" id="269621.A0A238F9J9"/>
<proteinExistence type="predicted"/>
<dbReference type="SUPFAM" id="SSF50978">
    <property type="entry name" value="WD40 repeat-like"/>
    <property type="match status" value="1"/>
</dbReference>
<protein>
    <submittedName>
        <fullName evidence="5">BQ2448_5367 protein</fullName>
    </submittedName>
</protein>